<evidence type="ECO:0000313" key="3">
    <source>
        <dbReference type="Proteomes" id="UP000441717"/>
    </source>
</evidence>
<feature type="domain" description="RCK C-terminal" evidence="1">
    <location>
        <begin position="1"/>
        <end position="57"/>
    </location>
</feature>
<dbReference type="GO" id="GO:0008324">
    <property type="term" value="F:monoatomic cation transmembrane transporter activity"/>
    <property type="evidence" value="ECO:0007669"/>
    <property type="project" value="InterPro"/>
</dbReference>
<dbReference type="GO" id="GO:0006813">
    <property type="term" value="P:potassium ion transport"/>
    <property type="evidence" value="ECO:0007669"/>
    <property type="project" value="InterPro"/>
</dbReference>
<comment type="caution">
    <text evidence="2">The sequence shown here is derived from an EMBL/GenBank/DDBJ whole genome shotgun (WGS) entry which is preliminary data.</text>
</comment>
<accession>A0A6N7IMW6</accession>
<dbReference type="InterPro" id="IPR036721">
    <property type="entry name" value="RCK_C_sf"/>
</dbReference>
<evidence type="ECO:0000259" key="1">
    <source>
        <dbReference type="PROSITE" id="PS51202"/>
    </source>
</evidence>
<dbReference type="Pfam" id="PF02080">
    <property type="entry name" value="TrkA_C"/>
    <property type="match status" value="1"/>
</dbReference>
<evidence type="ECO:0000313" key="2">
    <source>
        <dbReference type="EMBL" id="MQL51274.1"/>
    </source>
</evidence>
<dbReference type="AlphaFoldDB" id="A0A6N7IMW6"/>
<keyword evidence="3" id="KW-1185">Reference proteome</keyword>
<sequence>MRHSRLREDYSTQLMAIVRNGKTIITPDPGERFLPGDLLILFGPSDKLALLEEQLCRRSEG</sequence>
<name>A0A6N7IMW6_9FIRM</name>
<organism evidence="2 3">
    <name type="scientific">Desulfofundulus thermobenzoicus</name>
    <dbReference type="NCBI Taxonomy" id="29376"/>
    <lineage>
        <taxon>Bacteria</taxon>
        <taxon>Bacillati</taxon>
        <taxon>Bacillota</taxon>
        <taxon>Clostridia</taxon>
        <taxon>Eubacteriales</taxon>
        <taxon>Peptococcaceae</taxon>
        <taxon>Desulfofundulus</taxon>
    </lineage>
</organism>
<dbReference type="Proteomes" id="UP000441717">
    <property type="component" value="Unassembled WGS sequence"/>
</dbReference>
<dbReference type="InterPro" id="IPR006037">
    <property type="entry name" value="RCK_C"/>
</dbReference>
<dbReference type="Gene3D" id="3.30.70.1450">
    <property type="entry name" value="Regulator of K+ conductance, C-terminal domain"/>
    <property type="match status" value="1"/>
</dbReference>
<dbReference type="RefSeq" id="WP_152945198.1">
    <property type="nucleotide sequence ID" value="NZ_WHYR01000005.1"/>
</dbReference>
<proteinExistence type="predicted"/>
<dbReference type="EMBL" id="WHYR01000005">
    <property type="protein sequence ID" value="MQL51274.1"/>
    <property type="molecule type" value="Genomic_DNA"/>
</dbReference>
<dbReference type="OrthoDB" id="9785285at2"/>
<dbReference type="PROSITE" id="PS51202">
    <property type="entry name" value="RCK_C"/>
    <property type="match status" value="1"/>
</dbReference>
<dbReference type="SUPFAM" id="SSF116726">
    <property type="entry name" value="TrkA C-terminal domain-like"/>
    <property type="match status" value="1"/>
</dbReference>
<reference evidence="2 3" key="1">
    <citation type="submission" date="2019-10" db="EMBL/GenBank/DDBJ databases">
        <title>Comparative genomics of sulfur disproportionating microorganisms.</title>
        <authorList>
            <person name="Ward L.M."/>
            <person name="Bertran E."/>
            <person name="Johnston D."/>
        </authorList>
    </citation>
    <scope>NUCLEOTIDE SEQUENCE [LARGE SCALE GENOMIC DNA]</scope>
    <source>
        <strain evidence="2 3">DSM 14055</strain>
    </source>
</reference>
<protein>
    <recommendedName>
        <fullName evidence="1">RCK C-terminal domain-containing protein</fullName>
    </recommendedName>
</protein>
<gene>
    <name evidence="2" type="ORF">GFC01_03150</name>
</gene>